<gene>
    <name evidence="1" type="primary">RvY_13153-1</name>
    <name evidence="1" type="synonym">RvY_13153.1</name>
    <name evidence="1" type="ORF">RvY_13153</name>
</gene>
<evidence type="ECO:0000313" key="1">
    <source>
        <dbReference type="EMBL" id="GAV02612.1"/>
    </source>
</evidence>
<name>A0A1D1VLX2_RAMVA</name>
<proteinExistence type="predicted"/>
<protein>
    <submittedName>
        <fullName evidence="1">Uncharacterized protein</fullName>
    </submittedName>
</protein>
<keyword evidence="2" id="KW-1185">Reference proteome</keyword>
<reference evidence="1 2" key="1">
    <citation type="journal article" date="2016" name="Nat. Commun.">
        <title>Extremotolerant tardigrade genome and improved radiotolerance of human cultured cells by tardigrade-unique protein.</title>
        <authorList>
            <person name="Hashimoto T."/>
            <person name="Horikawa D.D."/>
            <person name="Saito Y."/>
            <person name="Kuwahara H."/>
            <person name="Kozuka-Hata H."/>
            <person name="Shin-I T."/>
            <person name="Minakuchi Y."/>
            <person name="Ohishi K."/>
            <person name="Motoyama A."/>
            <person name="Aizu T."/>
            <person name="Enomoto A."/>
            <person name="Kondo K."/>
            <person name="Tanaka S."/>
            <person name="Hara Y."/>
            <person name="Koshikawa S."/>
            <person name="Sagara H."/>
            <person name="Miura T."/>
            <person name="Yokobori S."/>
            <person name="Miyagawa K."/>
            <person name="Suzuki Y."/>
            <person name="Kubo T."/>
            <person name="Oyama M."/>
            <person name="Kohara Y."/>
            <person name="Fujiyama A."/>
            <person name="Arakawa K."/>
            <person name="Katayama T."/>
            <person name="Toyoda A."/>
            <person name="Kunieda T."/>
        </authorList>
    </citation>
    <scope>NUCLEOTIDE SEQUENCE [LARGE SCALE GENOMIC DNA]</scope>
    <source>
        <strain evidence="1 2">YOKOZUNA-1</strain>
    </source>
</reference>
<organism evidence="1 2">
    <name type="scientific">Ramazzottius varieornatus</name>
    <name type="common">Water bear</name>
    <name type="synonym">Tardigrade</name>
    <dbReference type="NCBI Taxonomy" id="947166"/>
    <lineage>
        <taxon>Eukaryota</taxon>
        <taxon>Metazoa</taxon>
        <taxon>Ecdysozoa</taxon>
        <taxon>Tardigrada</taxon>
        <taxon>Eutardigrada</taxon>
        <taxon>Parachela</taxon>
        <taxon>Hypsibioidea</taxon>
        <taxon>Ramazzottiidae</taxon>
        <taxon>Ramazzottius</taxon>
    </lineage>
</organism>
<dbReference type="EMBL" id="BDGG01000008">
    <property type="protein sequence ID" value="GAV02612.1"/>
    <property type="molecule type" value="Genomic_DNA"/>
</dbReference>
<comment type="caution">
    <text evidence="1">The sequence shown here is derived from an EMBL/GenBank/DDBJ whole genome shotgun (WGS) entry which is preliminary data.</text>
</comment>
<evidence type="ECO:0000313" key="2">
    <source>
        <dbReference type="Proteomes" id="UP000186922"/>
    </source>
</evidence>
<dbReference type="AlphaFoldDB" id="A0A1D1VLX2"/>
<sequence>MVPQFERTASSGALKAAVWDSRKVESTPSPLTSILFSNWSSESFGLVGNWVWQMLRASLCKFFFCTAILDSRSVRDLATCTTQKMISVTVTLVSNVRLHKT</sequence>
<accession>A0A1D1VLX2</accession>
<dbReference type="Proteomes" id="UP000186922">
    <property type="component" value="Unassembled WGS sequence"/>
</dbReference>